<dbReference type="Proteomes" id="UP000435112">
    <property type="component" value="Unassembled WGS sequence"/>
</dbReference>
<dbReference type="SUPFAM" id="SSF48403">
    <property type="entry name" value="Ankyrin repeat"/>
    <property type="match status" value="2"/>
</dbReference>
<comment type="caution">
    <text evidence="2">The sequence shown here is derived from an EMBL/GenBank/DDBJ whole genome shotgun (WGS) entry which is preliminary data.</text>
</comment>
<protein>
    <recommendedName>
        <fullName evidence="5">Ankyrin repeat-containing domain</fullName>
    </recommendedName>
</protein>
<evidence type="ECO:0000313" key="4">
    <source>
        <dbReference type="Proteomes" id="UP000435112"/>
    </source>
</evidence>
<dbReference type="OrthoDB" id="112837at2759"/>
<dbReference type="AlphaFoldDB" id="A0A6A3KQ57"/>
<dbReference type="InterPro" id="IPR036770">
    <property type="entry name" value="Ankyrin_rpt-contain_sf"/>
</dbReference>
<evidence type="ECO:0000313" key="3">
    <source>
        <dbReference type="Proteomes" id="UP000429607"/>
    </source>
</evidence>
<reference evidence="3 4" key="1">
    <citation type="submission" date="2018-09" db="EMBL/GenBank/DDBJ databases">
        <title>Genomic investigation of the strawberry pathogen Phytophthora fragariae indicates pathogenicity is determined by transcriptional variation in three key races.</title>
        <authorList>
            <person name="Adams T.M."/>
            <person name="Armitage A.D."/>
            <person name="Sobczyk M.K."/>
            <person name="Bates H.J."/>
            <person name="Dunwell J.M."/>
            <person name="Nellist C.F."/>
            <person name="Harrison R.J."/>
        </authorList>
    </citation>
    <scope>NUCLEOTIDE SEQUENCE [LARGE SCALE GENOMIC DNA]</scope>
    <source>
        <strain evidence="2 3">SCRP249</strain>
        <strain evidence="1 4">SCRP324</strain>
    </source>
</reference>
<evidence type="ECO:0000313" key="1">
    <source>
        <dbReference type="EMBL" id="KAE9005064.1"/>
    </source>
</evidence>
<evidence type="ECO:0008006" key="5">
    <source>
        <dbReference type="Google" id="ProtNLM"/>
    </source>
</evidence>
<proteinExistence type="predicted"/>
<name>A0A6A3KQ57_9STRA</name>
<dbReference type="InterPro" id="IPR002110">
    <property type="entry name" value="Ankyrin_rpt"/>
</dbReference>
<dbReference type="PANTHER" id="PTHR46586:SF3">
    <property type="entry name" value="ANKYRIN REPEAT-CONTAINING PROTEIN"/>
    <property type="match status" value="1"/>
</dbReference>
<sequence length="625" mass="71521">MQEPEEPFVLASVSVVCRRWPSVEDLPHAVHLIHTFTAEISKKALPDLLEHGDSSLFFRVLQAVDESVNLIHHEKLRQYRLAMQLIPSKMTLKGGKLQAMKELYKRYRGAVDDDTVRAVAAEPELPVLKWLHSCEPRIFKNFTGFEERIFRFASTNDRKGVVRWLVKLFPDTVRSLELAAGGGHLDLIKWLMKHTKWDTEVEPVFYKAVQAGHVEIAKFLYNYKPTMTKSYWPMQSITSLEIAQWFHEIKFWSFTDSVLRGAVERGHLEMVQWLHVNYSNLFTAETMNSAAAHGHLKLVKFLHANRSEGCSTKAMDAAAGDGHLEMVQWLHENRSEGCTTEAMDSAAFHGHLDVLNWLHTNRTEGCTSGAMVMSFWSNDRMNAAKWLHENRALELPDDIVDRAARRGDIEMLSWLHSSGKGRWSKNVMDEVARHGHLEFVKFLHENRREGCTKNAMIHAAANNHLDVVKWLRMNKRKASTTSAMNAAARNGHLEVVKWLHENGQGGCTAVAMNTAAYGGHLKVMKFLAANYSFNWSEKAMANAQMHGHTETVKWLYFHLGMKLLPHEVNAARNDFIDLLELMDKETDFCRNPTVFFAGCGNNHPEVAEWYKDHYGNPRKRKHCSQ</sequence>
<dbReference type="Gene3D" id="1.25.40.20">
    <property type="entry name" value="Ankyrin repeat-containing domain"/>
    <property type="match status" value="3"/>
</dbReference>
<dbReference type="Pfam" id="PF12796">
    <property type="entry name" value="Ank_2"/>
    <property type="match status" value="2"/>
</dbReference>
<dbReference type="Pfam" id="PF13637">
    <property type="entry name" value="Ank_4"/>
    <property type="match status" value="2"/>
</dbReference>
<evidence type="ECO:0000313" key="2">
    <source>
        <dbReference type="EMBL" id="KAE9007817.1"/>
    </source>
</evidence>
<dbReference type="EMBL" id="QXFU01001319">
    <property type="protein sequence ID" value="KAE9005064.1"/>
    <property type="molecule type" value="Genomic_DNA"/>
</dbReference>
<dbReference type="Proteomes" id="UP000429607">
    <property type="component" value="Unassembled WGS sequence"/>
</dbReference>
<organism evidence="2 3">
    <name type="scientific">Phytophthora rubi</name>
    <dbReference type="NCBI Taxonomy" id="129364"/>
    <lineage>
        <taxon>Eukaryota</taxon>
        <taxon>Sar</taxon>
        <taxon>Stramenopiles</taxon>
        <taxon>Oomycota</taxon>
        <taxon>Peronosporomycetes</taxon>
        <taxon>Peronosporales</taxon>
        <taxon>Peronosporaceae</taxon>
        <taxon>Phytophthora</taxon>
    </lineage>
</organism>
<gene>
    <name evidence="2" type="ORF">PR001_g16873</name>
    <name evidence="1" type="ORF">PR002_g16875</name>
</gene>
<dbReference type="PANTHER" id="PTHR46586">
    <property type="entry name" value="ANKYRIN REPEAT-CONTAINING PROTEIN"/>
    <property type="match status" value="1"/>
</dbReference>
<accession>A0A6A3KQ57</accession>
<dbReference type="InterPro" id="IPR052050">
    <property type="entry name" value="SecEffector_AnkRepeat"/>
</dbReference>
<dbReference type="EMBL" id="QXFV01001360">
    <property type="protein sequence ID" value="KAE9007817.1"/>
    <property type="molecule type" value="Genomic_DNA"/>
</dbReference>